<dbReference type="GO" id="GO:0032259">
    <property type="term" value="P:methylation"/>
    <property type="evidence" value="ECO:0007669"/>
    <property type="project" value="UniProtKB-KW"/>
</dbReference>
<sequence>MSATADPLDPHTTANYVPADTLIPESDVSKKPSYRSSTTSVDSEVYATVEEFGRTYHGYKAGKYVMPNDEKERDRLDLQHMLFTQTVDGRLNTAPISSPQQVLDIATGTGIWAMDFAEQHPNSNVLGTDLSPIQPSYVPINCTFEIADAEDEWNFGTQFDYIHGRALLSCFTEPREMIRKAYESLAPGGYLELQDGFFPFKFLNPQPAEDNPVRRWLDFVQEATHKSGRSWDNVQHYAQWMAELGFVDVVEKRYNWPCGPWAKGDKMKRLGVYFMEDLSHAAEPICMKLFTRFLGWDEERVKAFVAELMPALMAKKLYLYETIVFVHGRKPFTNEGSQS</sequence>
<dbReference type="InterPro" id="IPR029063">
    <property type="entry name" value="SAM-dependent_MTases_sf"/>
</dbReference>
<gene>
    <name evidence="1" type="ORF">BCR34DRAFT_621099</name>
</gene>
<dbReference type="STRING" id="1231657.A0A1Y2A9S3"/>
<keyword evidence="2" id="KW-1185">Reference proteome</keyword>
<dbReference type="Proteomes" id="UP000193144">
    <property type="component" value="Unassembled WGS sequence"/>
</dbReference>
<dbReference type="EMBL" id="MCFA01000003">
    <property type="protein sequence ID" value="ORY19271.1"/>
    <property type="molecule type" value="Genomic_DNA"/>
</dbReference>
<protein>
    <submittedName>
        <fullName evidence="1">S-adenosyl-L-methionine-dependent methyltransferase</fullName>
    </submittedName>
</protein>
<dbReference type="SUPFAM" id="SSF53335">
    <property type="entry name" value="S-adenosyl-L-methionine-dependent methyltransferases"/>
    <property type="match status" value="1"/>
</dbReference>
<dbReference type="OrthoDB" id="2013972at2759"/>
<dbReference type="GO" id="GO:0008168">
    <property type="term" value="F:methyltransferase activity"/>
    <property type="evidence" value="ECO:0007669"/>
    <property type="project" value="UniProtKB-KW"/>
</dbReference>
<dbReference type="Pfam" id="PF13489">
    <property type="entry name" value="Methyltransf_23"/>
    <property type="match status" value="1"/>
</dbReference>
<dbReference type="AlphaFoldDB" id="A0A1Y2A9S3"/>
<accession>A0A1Y2A9S3</accession>
<evidence type="ECO:0000313" key="2">
    <source>
        <dbReference type="Proteomes" id="UP000193144"/>
    </source>
</evidence>
<organism evidence="1 2">
    <name type="scientific">Clohesyomyces aquaticus</name>
    <dbReference type="NCBI Taxonomy" id="1231657"/>
    <lineage>
        <taxon>Eukaryota</taxon>
        <taxon>Fungi</taxon>
        <taxon>Dikarya</taxon>
        <taxon>Ascomycota</taxon>
        <taxon>Pezizomycotina</taxon>
        <taxon>Dothideomycetes</taxon>
        <taxon>Pleosporomycetidae</taxon>
        <taxon>Pleosporales</taxon>
        <taxon>Lindgomycetaceae</taxon>
        <taxon>Clohesyomyces</taxon>
    </lineage>
</organism>
<dbReference type="CDD" id="cd02440">
    <property type="entry name" value="AdoMet_MTases"/>
    <property type="match status" value="1"/>
</dbReference>
<proteinExistence type="predicted"/>
<name>A0A1Y2A9S3_9PLEO</name>
<keyword evidence="1" id="KW-0808">Transferase</keyword>
<keyword evidence="1" id="KW-0489">Methyltransferase</keyword>
<comment type="caution">
    <text evidence="1">The sequence shown here is derived from an EMBL/GenBank/DDBJ whole genome shotgun (WGS) entry which is preliminary data.</text>
</comment>
<dbReference type="PANTHER" id="PTHR43591">
    <property type="entry name" value="METHYLTRANSFERASE"/>
    <property type="match status" value="1"/>
</dbReference>
<dbReference type="Gene3D" id="3.40.50.150">
    <property type="entry name" value="Vaccinia Virus protein VP39"/>
    <property type="match status" value="1"/>
</dbReference>
<evidence type="ECO:0000313" key="1">
    <source>
        <dbReference type="EMBL" id="ORY19271.1"/>
    </source>
</evidence>
<reference evidence="1 2" key="1">
    <citation type="submission" date="2016-07" db="EMBL/GenBank/DDBJ databases">
        <title>Pervasive Adenine N6-methylation of Active Genes in Fungi.</title>
        <authorList>
            <consortium name="DOE Joint Genome Institute"/>
            <person name="Mondo S.J."/>
            <person name="Dannebaum R.O."/>
            <person name="Kuo R.C."/>
            <person name="Labutti K."/>
            <person name="Haridas S."/>
            <person name="Kuo A."/>
            <person name="Salamov A."/>
            <person name="Ahrendt S.R."/>
            <person name="Lipzen A."/>
            <person name="Sullivan W."/>
            <person name="Andreopoulos W.B."/>
            <person name="Clum A."/>
            <person name="Lindquist E."/>
            <person name="Daum C."/>
            <person name="Ramamoorthy G.K."/>
            <person name="Gryganskyi A."/>
            <person name="Culley D."/>
            <person name="Magnuson J.K."/>
            <person name="James T.Y."/>
            <person name="O'Malley M.A."/>
            <person name="Stajich J.E."/>
            <person name="Spatafora J.W."/>
            <person name="Visel A."/>
            <person name="Grigoriev I.V."/>
        </authorList>
    </citation>
    <scope>NUCLEOTIDE SEQUENCE [LARGE SCALE GENOMIC DNA]</scope>
    <source>
        <strain evidence="1 2">CBS 115471</strain>
    </source>
</reference>
<dbReference type="PANTHER" id="PTHR43591:SF102">
    <property type="entry name" value="S-ADENOSYL-L-METHIONINE-DEPENDENT METHYLTRANSFERASE"/>
    <property type="match status" value="1"/>
</dbReference>